<proteinExistence type="predicted"/>
<organism evidence="2 3">
    <name type="scientific">Streptomyces nigrescens</name>
    <dbReference type="NCBI Taxonomy" id="1920"/>
    <lineage>
        <taxon>Bacteria</taxon>
        <taxon>Bacillati</taxon>
        <taxon>Actinomycetota</taxon>
        <taxon>Actinomycetes</taxon>
        <taxon>Kitasatosporales</taxon>
        <taxon>Streptomycetaceae</taxon>
        <taxon>Streptomyces</taxon>
    </lineage>
</organism>
<evidence type="ECO:0000256" key="1">
    <source>
        <dbReference type="SAM" id="MobiDB-lite"/>
    </source>
</evidence>
<feature type="region of interest" description="Disordered" evidence="1">
    <location>
        <begin position="1"/>
        <end position="31"/>
    </location>
</feature>
<protein>
    <submittedName>
        <fullName evidence="2">Uncharacterized protein</fullName>
    </submittedName>
</protein>
<accession>A0ABM7ZKC4</accession>
<name>A0ABM7ZKC4_STRNI</name>
<sequence length="70" mass="7375">MGSEERTSDPESTASAISLMNGTSEPSPKPGCRTCLSLSVARENARSAGNYSGVSDGNVRLRRHQAEVHA</sequence>
<feature type="compositionally biased region" description="Polar residues" evidence="1">
    <location>
        <begin position="10"/>
        <end position="26"/>
    </location>
</feature>
<gene>
    <name evidence="2" type="ORF">HEK616_03290</name>
</gene>
<dbReference type="Proteomes" id="UP001059597">
    <property type="component" value="Chromosome"/>
</dbReference>
<evidence type="ECO:0000313" key="3">
    <source>
        <dbReference type="Proteomes" id="UP001059597"/>
    </source>
</evidence>
<reference evidence="2" key="1">
    <citation type="submission" date="2022-06" db="EMBL/GenBank/DDBJ databases">
        <title>Complete genome sequence of Streptomyces nigrescens HEK616.</title>
        <authorList>
            <person name="Asamizu S."/>
            <person name="Onaka H."/>
        </authorList>
    </citation>
    <scope>NUCLEOTIDE SEQUENCE</scope>
    <source>
        <strain evidence="2">HEK616</strain>
    </source>
</reference>
<dbReference type="EMBL" id="AP026073">
    <property type="protein sequence ID" value="BDM66842.1"/>
    <property type="molecule type" value="Genomic_DNA"/>
</dbReference>
<evidence type="ECO:0000313" key="2">
    <source>
        <dbReference type="EMBL" id="BDM66842.1"/>
    </source>
</evidence>
<keyword evidence="3" id="KW-1185">Reference proteome</keyword>